<dbReference type="EMBL" id="AUND01000001">
    <property type="protein sequence ID" value="KEO56204.1"/>
    <property type="molecule type" value="Genomic_DNA"/>
</dbReference>
<dbReference type="eggNOG" id="COG1853">
    <property type="taxonomic scope" value="Bacteria"/>
</dbReference>
<dbReference type="PANTHER" id="PTHR30466:SF1">
    <property type="entry name" value="FMN REDUCTASE (NADH) RUTF"/>
    <property type="match status" value="1"/>
</dbReference>
<accession>A0A074JIA5</accession>
<sequence length="165" mass="17787">MSGIDPRDLRSIDPRALRDACGSFATGVTVISTRTEDGDHGMTANAFMSVSLDPPLITISLDHNCKMREKVRASGRYAVNILSHEMEGLAMHFAGRHDPAHADPFVERNGLPVVPGASTIFLTEVVQEVEAGDHTLFIGRVTDIDRDQAAKPLLFCGGKFVALAS</sequence>
<dbReference type="PANTHER" id="PTHR30466">
    <property type="entry name" value="FLAVIN REDUCTASE"/>
    <property type="match status" value="1"/>
</dbReference>
<dbReference type="AlphaFoldDB" id="A0A074JIA5"/>
<reference evidence="3 4" key="1">
    <citation type="submission" date="2013-07" db="EMBL/GenBank/DDBJ databases">
        <title>Thioclava pacifica DSM 10166 Genome Sequencing.</title>
        <authorList>
            <person name="Lai Q."/>
            <person name="Shao Z."/>
        </authorList>
    </citation>
    <scope>NUCLEOTIDE SEQUENCE [LARGE SCALE GENOMIC DNA]</scope>
    <source>
        <strain evidence="3 4">DSM 10166</strain>
    </source>
</reference>
<comment type="caution">
    <text evidence="3">The sequence shown here is derived from an EMBL/GenBank/DDBJ whole genome shotgun (WGS) entry which is preliminary data.</text>
</comment>
<evidence type="ECO:0000259" key="2">
    <source>
        <dbReference type="SMART" id="SM00903"/>
    </source>
</evidence>
<dbReference type="GO" id="GO:0042602">
    <property type="term" value="F:riboflavin reductase (NADPH) activity"/>
    <property type="evidence" value="ECO:0007669"/>
    <property type="project" value="TreeGrafter"/>
</dbReference>
<dbReference type="GO" id="GO:0010181">
    <property type="term" value="F:FMN binding"/>
    <property type="evidence" value="ECO:0007669"/>
    <property type="project" value="InterPro"/>
</dbReference>
<dbReference type="STRING" id="1353537.TP2_01395"/>
<protein>
    <recommendedName>
        <fullName evidence="2">Flavin reductase like domain-containing protein</fullName>
    </recommendedName>
</protein>
<evidence type="ECO:0000313" key="3">
    <source>
        <dbReference type="EMBL" id="KEO56204.1"/>
    </source>
</evidence>
<dbReference type="Pfam" id="PF01613">
    <property type="entry name" value="Flavin_Reduct"/>
    <property type="match status" value="1"/>
</dbReference>
<organism evidence="3 4">
    <name type="scientific">Thioclava pacifica DSM 10166</name>
    <dbReference type="NCBI Taxonomy" id="1353537"/>
    <lineage>
        <taxon>Bacteria</taxon>
        <taxon>Pseudomonadati</taxon>
        <taxon>Pseudomonadota</taxon>
        <taxon>Alphaproteobacteria</taxon>
        <taxon>Rhodobacterales</taxon>
        <taxon>Paracoccaceae</taxon>
        <taxon>Thioclava</taxon>
    </lineage>
</organism>
<dbReference type="InterPro" id="IPR050268">
    <property type="entry name" value="NADH-dep_flavin_reductase"/>
</dbReference>
<dbReference type="OrthoDB" id="9792858at2"/>
<evidence type="ECO:0000313" key="4">
    <source>
        <dbReference type="Proteomes" id="UP000027432"/>
    </source>
</evidence>
<dbReference type="InterPro" id="IPR002563">
    <property type="entry name" value="Flavin_Rdtase-like_dom"/>
</dbReference>
<dbReference type="GO" id="GO:0006208">
    <property type="term" value="P:pyrimidine nucleobase catabolic process"/>
    <property type="evidence" value="ECO:0007669"/>
    <property type="project" value="TreeGrafter"/>
</dbReference>
<keyword evidence="4" id="KW-1185">Reference proteome</keyword>
<dbReference type="InterPro" id="IPR012349">
    <property type="entry name" value="Split_barrel_FMN-bd"/>
</dbReference>
<dbReference type="SUPFAM" id="SSF50475">
    <property type="entry name" value="FMN-binding split barrel"/>
    <property type="match status" value="1"/>
</dbReference>
<dbReference type="Gene3D" id="2.30.110.10">
    <property type="entry name" value="Electron Transport, Fmn-binding Protein, Chain A"/>
    <property type="match status" value="1"/>
</dbReference>
<dbReference type="Proteomes" id="UP000027432">
    <property type="component" value="Unassembled WGS sequence"/>
</dbReference>
<evidence type="ECO:0000256" key="1">
    <source>
        <dbReference type="ARBA" id="ARBA00023002"/>
    </source>
</evidence>
<dbReference type="SMART" id="SM00903">
    <property type="entry name" value="Flavin_Reduct"/>
    <property type="match status" value="1"/>
</dbReference>
<name>A0A074JIA5_9RHOB</name>
<dbReference type="RefSeq" id="WP_084713763.1">
    <property type="nucleotide sequence ID" value="NZ_AUND01000001.1"/>
</dbReference>
<proteinExistence type="predicted"/>
<keyword evidence="1" id="KW-0560">Oxidoreductase</keyword>
<gene>
    <name evidence="3" type="ORF">TP2_01395</name>
</gene>
<feature type="domain" description="Flavin reductase like" evidence="2">
    <location>
        <begin position="21"/>
        <end position="162"/>
    </location>
</feature>